<dbReference type="KEGG" id="tbk:HF295_02265"/>
<dbReference type="InterPro" id="IPR038078">
    <property type="entry name" value="PhoU-like_sf"/>
</dbReference>
<protein>
    <recommendedName>
        <fullName evidence="7">Phosphate-specific transport system accessory protein PhoU</fullName>
    </recommendedName>
</protein>
<dbReference type="Pfam" id="PF01895">
    <property type="entry name" value="PhoU"/>
    <property type="match status" value="2"/>
</dbReference>
<evidence type="ECO:0000256" key="1">
    <source>
        <dbReference type="ARBA" id="ARBA00004496"/>
    </source>
</evidence>
<dbReference type="PANTHER" id="PTHR42930">
    <property type="entry name" value="PHOSPHATE-SPECIFIC TRANSPORT SYSTEM ACCESSORY PROTEIN PHOU"/>
    <property type="match status" value="1"/>
</dbReference>
<dbReference type="InterPro" id="IPR026022">
    <property type="entry name" value="PhoU_dom"/>
</dbReference>
<dbReference type="Gene3D" id="1.20.58.220">
    <property type="entry name" value="Phosphate transport system protein phou homolog 2, domain 2"/>
    <property type="match status" value="1"/>
</dbReference>
<feature type="domain" description="PhoU" evidence="8">
    <location>
        <begin position="19"/>
        <end position="105"/>
    </location>
</feature>
<keyword evidence="4 7" id="KW-0813">Transport</keyword>
<dbReference type="EMBL" id="CP051151">
    <property type="protein sequence ID" value="QLY39745.1"/>
    <property type="molecule type" value="Genomic_DNA"/>
</dbReference>
<reference evidence="9 10" key="1">
    <citation type="submission" date="2020-04" db="EMBL/GenBank/DDBJ databases">
        <authorList>
            <person name="Zheng R.K."/>
            <person name="Sun C.M."/>
        </authorList>
    </citation>
    <scope>NUCLEOTIDE SEQUENCE [LARGE SCALE GENOMIC DNA]</scope>
    <source>
        <strain evidence="10">zrk29</strain>
    </source>
</reference>
<evidence type="ECO:0000313" key="10">
    <source>
        <dbReference type="Proteomes" id="UP000512167"/>
    </source>
</evidence>
<evidence type="ECO:0000313" key="9">
    <source>
        <dbReference type="EMBL" id="QLY39745.1"/>
    </source>
</evidence>
<comment type="subunit">
    <text evidence="3 7">Homodimer.</text>
</comment>
<dbReference type="GO" id="GO:0045936">
    <property type="term" value="P:negative regulation of phosphate metabolic process"/>
    <property type="evidence" value="ECO:0007669"/>
    <property type="project" value="InterPro"/>
</dbReference>
<dbReference type="PIRSF" id="PIRSF003107">
    <property type="entry name" value="PhoU"/>
    <property type="match status" value="1"/>
</dbReference>
<dbReference type="AlphaFoldDB" id="A0A7L6N3W8"/>
<keyword evidence="6 7" id="KW-0592">Phosphate transport</keyword>
<evidence type="ECO:0000256" key="6">
    <source>
        <dbReference type="ARBA" id="ARBA00022592"/>
    </source>
</evidence>
<evidence type="ECO:0000256" key="5">
    <source>
        <dbReference type="ARBA" id="ARBA00022490"/>
    </source>
</evidence>
<organism evidence="9 10">
    <name type="scientific">Hujiaoplasma nucleasis</name>
    <dbReference type="NCBI Taxonomy" id="2725268"/>
    <lineage>
        <taxon>Bacteria</taxon>
        <taxon>Bacillati</taxon>
        <taxon>Mycoplasmatota</taxon>
        <taxon>Mollicutes</taxon>
        <taxon>Candidatus Izemoplasmatales</taxon>
        <taxon>Hujiaoplasmataceae</taxon>
        <taxon>Hujiaoplasma</taxon>
    </lineage>
</organism>
<gene>
    <name evidence="9" type="primary">phoU</name>
    <name evidence="9" type="ORF">HF295_02265</name>
</gene>
<dbReference type="RefSeq" id="WP_312032225.1">
    <property type="nucleotide sequence ID" value="NZ_CP051151.1"/>
</dbReference>
<dbReference type="Proteomes" id="UP000512167">
    <property type="component" value="Chromosome"/>
</dbReference>
<dbReference type="SUPFAM" id="SSF109755">
    <property type="entry name" value="PhoU-like"/>
    <property type="match status" value="1"/>
</dbReference>
<dbReference type="NCBIfam" id="TIGR02135">
    <property type="entry name" value="phoU_full"/>
    <property type="match status" value="1"/>
</dbReference>
<evidence type="ECO:0000256" key="7">
    <source>
        <dbReference type="PIRNR" id="PIRNR003107"/>
    </source>
</evidence>
<accession>A0A7L6N3W8</accession>
<evidence type="ECO:0000256" key="2">
    <source>
        <dbReference type="ARBA" id="ARBA00008107"/>
    </source>
</evidence>
<sequence>MTYRIRFDQELEELKISLIKMGDLVTKHIHRSLETFLKMNAQQAEEMIKKDKEVNDMEHAIEKECMRIILREQPVAKDLRLITSILKMITDLERIGDHAVDISKLTIFMEKTQEPFEVIEIHSMVKTSEEMIKQALESFVNQDLVIAEEVIKKDDLVDQDFYAIRQLVAKAIRESHIDADYAIYLMMVAKYLERIGDHAVNLAEWVIFSITGKHISD</sequence>
<keyword evidence="10" id="KW-1185">Reference proteome</keyword>
<dbReference type="FunFam" id="1.20.58.220:FF:000004">
    <property type="entry name" value="Phosphate-specific transport system accessory protein PhoU"/>
    <property type="match status" value="1"/>
</dbReference>
<proteinExistence type="inferred from homology"/>
<dbReference type="GO" id="GO:0006817">
    <property type="term" value="P:phosphate ion transport"/>
    <property type="evidence" value="ECO:0007669"/>
    <property type="project" value="UniProtKB-KW"/>
</dbReference>
<dbReference type="PANTHER" id="PTHR42930:SF3">
    <property type="entry name" value="PHOSPHATE-SPECIFIC TRANSPORT SYSTEM ACCESSORY PROTEIN PHOU"/>
    <property type="match status" value="1"/>
</dbReference>
<comment type="similarity">
    <text evidence="2 7">Belongs to the PhoU family.</text>
</comment>
<evidence type="ECO:0000259" key="8">
    <source>
        <dbReference type="Pfam" id="PF01895"/>
    </source>
</evidence>
<evidence type="ECO:0000256" key="3">
    <source>
        <dbReference type="ARBA" id="ARBA00011738"/>
    </source>
</evidence>
<dbReference type="InterPro" id="IPR028366">
    <property type="entry name" value="PhoU"/>
</dbReference>
<feature type="domain" description="PhoU" evidence="8">
    <location>
        <begin position="121"/>
        <end position="206"/>
    </location>
</feature>
<dbReference type="GO" id="GO:0030643">
    <property type="term" value="P:intracellular phosphate ion homeostasis"/>
    <property type="evidence" value="ECO:0007669"/>
    <property type="project" value="InterPro"/>
</dbReference>
<comment type="function">
    <text evidence="7">Plays a role in the regulation of phosphate uptake.</text>
</comment>
<evidence type="ECO:0000256" key="4">
    <source>
        <dbReference type="ARBA" id="ARBA00022448"/>
    </source>
</evidence>
<dbReference type="GO" id="GO:0005737">
    <property type="term" value="C:cytoplasm"/>
    <property type="evidence" value="ECO:0007669"/>
    <property type="project" value="UniProtKB-SubCell"/>
</dbReference>
<name>A0A7L6N3W8_9MOLU</name>
<comment type="subcellular location">
    <subcellularLocation>
        <location evidence="1 7">Cytoplasm</location>
    </subcellularLocation>
</comment>
<keyword evidence="5 7" id="KW-0963">Cytoplasm</keyword>